<evidence type="ECO:0000313" key="1">
    <source>
        <dbReference type="EMBL" id="KER31294.1"/>
    </source>
</evidence>
<accession>A0A075AIA5</accession>
<sequence>MKDDALRVSPQAGLSNLCGTTGCPQLPVAPPDLLVVTNGLSTGEIGTCQTTLVSSLKICPESADEKTVKLAYLTNRVARSERA</sequence>
<evidence type="ECO:0000313" key="2">
    <source>
        <dbReference type="Proteomes" id="UP000054324"/>
    </source>
</evidence>
<dbReference type="KEGG" id="ovi:T265_02476"/>
<organism evidence="1 2">
    <name type="scientific">Opisthorchis viverrini</name>
    <name type="common">Southeast Asian liver fluke</name>
    <dbReference type="NCBI Taxonomy" id="6198"/>
    <lineage>
        <taxon>Eukaryota</taxon>
        <taxon>Metazoa</taxon>
        <taxon>Spiralia</taxon>
        <taxon>Lophotrochozoa</taxon>
        <taxon>Platyhelminthes</taxon>
        <taxon>Trematoda</taxon>
        <taxon>Digenea</taxon>
        <taxon>Opisthorchiida</taxon>
        <taxon>Opisthorchiata</taxon>
        <taxon>Opisthorchiidae</taxon>
        <taxon>Opisthorchis</taxon>
    </lineage>
</organism>
<dbReference type="RefSeq" id="XP_009164989.1">
    <property type="nucleotide sequence ID" value="XM_009166725.1"/>
</dbReference>
<dbReference type="CTD" id="20316664"/>
<dbReference type="GeneID" id="20316664"/>
<protein>
    <submittedName>
        <fullName evidence="1">Uncharacterized protein</fullName>
    </submittedName>
</protein>
<name>A0A075AIA5_OPIVI</name>
<dbReference type="PROSITE" id="PS51257">
    <property type="entry name" value="PROKAR_LIPOPROTEIN"/>
    <property type="match status" value="1"/>
</dbReference>
<dbReference type="Proteomes" id="UP000054324">
    <property type="component" value="Unassembled WGS sequence"/>
</dbReference>
<dbReference type="AlphaFoldDB" id="A0A075AIA5"/>
<proteinExistence type="predicted"/>
<reference evidence="1 2" key="1">
    <citation type="submission" date="2013-11" db="EMBL/GenBank/DDBJ databases">
        <title>Opisthorchis viverrini - life in the bile duct.</title>
        <authorList>
            <person name="Young N.D."/>
            <person name="Nagarajan N."/>
            <person name="Lin S.J."/>
            <person name="Korhonen P.K."/>
            <person name="Jex A.R."/>
            <person name="Hall R.S."/>
            <person name="Safavi-Hemami H."/>
            <person name="Kaewkong W."/>
            <person name="Bertrand D."/>
            <person name="Gao S."/>
            <person name="Seet Q."/>
            <person name="Wongkham S."/>
            <person name="Teh B.T."/>
            <person name="Wongkham C."/>
            <person name="Intapan P.M."/>
            <person name="Maleewong W."/>
            <person name="Yang X."/>
            <person name="Hu M."/>
            <person name="Wang Z."/>
            <person name="Hofmann A."/>
            <person name="Sternberg P.W."/>
            <person name="Tan P."/>
            <person name="Wang J."/>
            <person name="Gasser R.B."/>
        </authorList>
    </citation>
    <scope>NUCLEOTIDE SEQUENCE [LARGE SCALE GENOMIC DNA]</scope>
</reference>
<gene>
    <name evidence="1" type="ORF">T265_02476</name>
</gene>
<dbReference type="EMBL" id="KL596648">
    <property type="protein sequence ID" value="KER31294.1"/>
    <property type="molecule type" value="Genomic_DNA"/>
</dbReference>
<keyword evidence="2" id="KW-1185">Reference proteome</keyword>